<evidence type="ECO:0000256" key="1">
    <source>
        <dbReference type="ARBA" id="ARBA00009884"/>
    </source>
</evidence>
<dbReference type="InterPro" id="IPR043154">
    <property type="entry name" value="Sec-1-like_dom1"/>
</dbReference>
<dbReference type="GO" id="GO:0016192">
    <property type="term" value="P:vesicle-mediated transport"/>
    <property type="evidence" value="ECO:0007669"/>
    <property type="project" value="InterPro"/>
</dbReference>
<dbReference type="InterPro" id="IPR043127">
    <property type="entry name" value="Sec-1-like_dom3a"/>
</dbReference>
<evidence type="ECO:0000313" key="2">
    <source>
        <dbReference type="EMBL" id="JAU94711.1"/>
    </source>
</evidence>
<dbReference type="AlphaFoldDB" id="A0A1J3JQD6"/>
<sequence>MALNLRLKQLECVIRMLNLNQPLDPSEQEDFFKVLICDDFCNDIIAPLMQAKDLLRHGVTLKMPICRHFRLVLVCQRFSRVSTSRGGDRNSVERYKKDVEEINMRTGGGRSRNSEDQFDTKHLMNAVKSLPELTERKKVIDKHTNVATLLLGEIKERSLDVYTEKENDMTMMRGSIDMSDLLSVLKGKGTKMDKIRFAIMYLISLEKIDQAEVEAVEAALREA</sequence>
<dbReference type="Gene3D" id="1.25.40.60">
    <property type="match status" value="1"/>
</dbReference>
<organism evidence="2">
    <name type="scientific">Noccaea caerulescens</name>
    <name type="common">Alpine penny-cress</name>
    <name type="synonym">Thlaspi caerulescens</name>
    <dbReference type="NCBI Taxonomy" id="107243"/>
    <lineage>
        <taxon>Eukaryota</taxon>
        <taxon>Viridiplantae</taxon>
        <taxon>Streptophyta</taxon>
        <taxon>Embryophyta</taxon>
        <taxon>Tracheophyta</taxon>
        <taxon>Spermatophyta</taxon>
        <taxon>Magnoliopsida</taxon>
        <taxon>eudicotyledons</taxon>
        <taxon>Gunneridae</taxon>
        <taxon>Pentapetalae</taxon>
        <taxon>rosids</taxon>
        <taxon>malvids</taxon>
        <taxon>Brassicales</taxon>
        <taxon>Brassicaceae</taxon>
        <taxon>Coluteocarpeae</taxon>
        <taxon>Noccaea</taxon>
    </lineage>
</organism>
<dbReference type="Pfam" id="PF00995">
    <property type="entry name" value="Sec1"/>
    <property type="match status" value="1"/>
</dbReference>
<dbReference type="EMBL" id="GEVM01011227">
    <property type="protein sequence ID" value="JAU94711.1"/>
    <property type="molecule type" value="Transcribed_RNA"/>
</dbReference>
<protein>
    <submittedName>
        <fullName evidence="2">SEC1 family transport protein SLY1</fullName>
    </submittedName>
</protein>
<dbReference type="Gene3D" id="3.40.50.2060">
    <property type="match status" value="1"/>
</dbReference>
<proteinExistence type="inferred from homology"/>
<reference evidence="2" key="1">
    <citation type="submission" date="2016-07" db="EMBL/GenBank/DDBJ databases">
        <title>De novo transcriptome assembly of four accessions of the metal hyperaccumulator plant Noccaea caerulescens.</title>
        <authorList>
            <person name="Blande D."/>
            <person name="Halimaa P."/>
            <person name="Tervahauta A.I."/>
            <person name="Aarts M.G."/>
            <person name="Karenlampi S.O."/>
        </authorList>
    </citation>
    <scope>NUCLEOTIDE SEQUENCE</scope>
</reference>
<dbReference type="InterPro" id="IPR036045">
    <property type="entry name" value="Sec1-like_sf"/>
</dbReference>
<dbReference type="PANTHER" id="PTHR11679">
    <property type="entry name" value="VESICLE PROTEIN SORTING-ASSOCIATED"/>
    <property type="match status" value="1"/>
</dbReference>
<dbReference type="Gene3D" id="3.90.830.10">
    <property type="entry name" value="Syntaxin Binding Protein 1, Chain A, domain 2"/>
    <property type="match status" value="1"/>
</dbReference>
<dbReference type="InterPro" id="IPR001619">
    <property type="entry name" value="Sec1-like"/>
</dbReference>
<dbReference type="SUPFAM" id="SSF56815">
    <property type="entry name" value="Sec1/munc18-like (SM) proteins"/>
    <property type="match status" value="2"/>
</dbReference>
<name>A0A1J3JQD6_NOCCA</name>
<accession>A0A1J3JQD6</accession>
<gene>
    <name evidence="2" type="ORF">MP_TR18933_c2_g1_i1_g.54134</name>
</gene>
<comment type="similarity">
    <text evidence="1">Belongs to the STXBP/unc-18/SEC1 family.</text>
</comment>